<evidence type="ECO:0000256" key="3">
    <source>
        <dbReference type="ARBA" id="ARBA00022741"/>
    </source>
</evidence>
<dbReference type="PANTHER" id="PTHR45646">
    <property type="entry name" value="SERINE/THREONINE-PROTEIN KINASE DOA-RELATED"/>
    <property type="match status" value="1"/>
</dbReference>
<feature type="compositionally biased region" description="Polar residues" evidence="7">
    <location>
        <begin position="223"/>
        <end position="235"/>
    </location>
</feature>
<evidence type="ECO:0000313" key="9">
    <source>
        <dbReference type="EMBL" id="WPH03438.1"/>
    </source>
</evidence>
<dbReference type="EMBL" id="CP138589">
    <property type="protein sequence ID" value="WPH03438.1"/>
    <property type="molecule type" value="Genomic_DNA"/>
</dbReference>
<dbReference type="GO" id="GO:0043484">
    <property type="term" value="P:regulation of RNA splicing"/>
    <property type="evidence" value="ECO:0007669"/>
    <property type="project" value="TreeGrafter"/>
</dbReference>
<feature type="region of interest" description="Disordered" evidence="7">
    <location>
        <begin position="180"/>
        <end position="294"/>
    </location>
</feature>
<name>A0AAQ3M9U2_9PEZI</name>
<keyword evidence="2" id="KW-0808">Transferase</keyword>
<dbReference type="Gene3D" id="3.30.200.20">
    <property type="entry name" value="Phosphorylase Kinase, domain 1"/>
    <property type="match status" value="1"/>
</dbReference>
<feature type="compositionally biased region" description="Polar residues" evidence="7">
    <location>
        <begin position="138"/>
        <end position="147"/>
    </location>
</feature>
<keyword evidence="10" id="KW-1185">Reference proteome</keyword>
<dbReference type="PANTHER" id="PTHR45646:SF11">
    <property type="entry name" value="SERINE_THREONINE-PROTEIN KINASE DOA"/>
    <property type="match status" value="1"/>
</dbReference>
<feature type="compositionally biased region" description="Low complexity" evidence="7">
    <location>
        <begin position="246"/>
        <end position="260"/>
    </location>
</feature>
<keyword evidence="3 6" id="KW-0547">Nucleotide-binding</keyword>
<protein>
    <submittedName>
        <fullName evidence="9">Dual specificity protein kinase lkh1</fullName>
    </submittedName>
</protein>
<keyword evidence="4 9" id="KW-0418">Kinase</keyword>
<feature type="region of interest" description="Disordered" evidence="7">
    <location>
        <begin position="709"/>
        <end position="729"/>
    </location>
</feature>
<keyword evidence="5 6" id="KW-0067">ATP-binding</keyword>
<evidence type="ECO:0000256" key="6">
    <source>
        <dbReference type="PROSITE-ProRule" id="PRU10141"/>
    </source>
</evidence>
<dbReference type="SMART" id="SM00220">
    <property type="entry name" value="S_TKc"/>
    <property type="match status" value="1"/>
</dbReference>
<evidence type="ECO:0000256" key="4">
    <source>
        <dbReference type="ARBA" id="ARBA00022777"/>
    </source>
</evidence>
<accession>A0AAQ3M9U2</accession>
<dbReference type="PROSITE" id="PS00107">
    <property type="entry name" value="PROTEIN_KINASE_ATP"/>
    <property type="match status" value="1"/>
</dbReference>
<feature type="region of interest" description="Disordered" evidence="7">
    <location>
        <begin position="1"/>
        <end position="159"/>
    </location>
</feature>
<dbReference type="Gene3D" id="1.10.510.10">
    <property type="entry name" value="Transferase(Phosphotransferase) domain 1"/>
    <property type="match status" value="1"/>
</dbReference>
<dbReference type="PROSITE" id="PS50011">
    <property type="entry name" value="PROTEIN_KINASE_DOM"/>
    <property type="match status" value="1"/>
</dbReference>
<feature type="compositionally biased region" description="Polar residues" evidence="7">
    <location>
        <begin position="110"/>
        <end position="124"/>
    </location>
</feature>
<proteinExistence type="predicted"/>
<feature type="domain" description="Protein kinase" evidence="8">
    <location>
        <begin position="351"/>
        <end position="690"/>
    </location>
</feature>
<evidence type="ECO:0000259" key="8">
    <source>
        <dbReference type="PROSITE" id="PS50011"/>
    </source>
</evidence>
<evidence type="ECO:0000313" key="10">
    <source>
        <dbReference type="Proteomes" id="UP001303373"/>
    </source>
</evidence>
<dbReference type="InterPro" id="IPR017441">
    <property type="entry name" value="Protein_kinase_ATP_BS"/>
</dbReference>
<feature type="binding site" evidence="6">
    <location>
        <position position="380"/>
    </location>
    <ligand>
        <name>ATP</name>
        <dbReference type="ChEBI" id="CHEBI:30616"/>
    </ligand>
</feature>
<sequence length="729" mass="82097">MSTPQTLSQALHPHQHLDHRQRYLPSPQDRYLPPPRPSSNLSNGQYSAIPARPSSNLSNHQLPPPQRPQSVMSNSGYPHTHSQSRAGAEFTYGPGPTQPPPTEELRRTSSRASQHQRAAPSSSHALRAEAPGTAHMSPGSTTSNNHVQGHEETLRPRREKGAVDWVAYFGGKPPAEIITIHDDDSPAPGAEIQRLPPPTATGGSNAHHVDKRRRVNGPGNDMPTYSTTHTPYSQSNGGGSAESLHAPTTAPTSLSSTAGSITRAESAQTGQKRKRTTRNTEIERKKQEVEKAGPRGYLAEYGEYLPPPKQHRKQREVIVPVIHERQKPTEKVDDDDGHYIVQENSRLGERYNILNLLGQGTFGKVVKALDIRSRKEVAVKIIRAVPKYRDASRIELRVLQTLRAADEHNRNRCIQLRDCFDWRGHICIVTPLLGLSVFDFLKGGGFVPFPGSQIQAFAMQLLGSIAFLHDLNLIHTDLKPENILLLNHNYQTFTYNRNIPSSSTLTSRSSKFRRVLLSPQINLIDFGSATFDDEYHSSVVSTRHYRAPEIILGIGWSHPIDLWSLGCILVECWTGDALFQTHDCCEHLGMMEAVTGLAIEKSIIREVNRTSKRGDRNSAARFFKNGSLAYPQPDTPRQSRKFVRGMKRLEEIIPPTNQFNRLFLDLLRKIFVYDPKKRITAREALKHPWFDELVEDDGTEATRIRLERERMSEVAERERTREKAEVRRR</sequence>
<dbReference type="InterPro" id="IPR008271">
    <property type="entry name" value="Ser/Thr_kinase_AS"/>
</dbReference>
<dbReference type="GO" id="GO:0005524">
    <property type="term" value="F:ATP binding"/>
    <property type="evidence" value="ECO:0007669"/>
    <property type="project" value="UniProtKB-UniRule"/>
</dbReference>
<feature type="compositionally biased region" description="Polar residues" evidence="7">
    <location>
        <begin position="68"/>
        <end position="85"/>
    </location>
</feature>
<dbReference type="PROSITE" id="PS00108">
    <property type="entry name" value="PROTEIN_KINASE_ST"/>
    <property type="match status" value="1"/>
</dbReference>
<dbReference type="AlphaFoldDB" id="A0AAQ3M9U2"/>
<evidence type="ECO:0000256" key="7">
    <source>
        <dbReference type="SAM" id="MobiDB-lite"/>
    </source>
</evidence>
<dbReference type="GO" id="GO:0004674">
    <property type="term" value="F:protein serine/threonine kinase activity"/>
    <property type="evidence" value="ECO:0007669"/>
    <property type="project" value="UniProtKB-KW"/>
</dbReference>
<feature type="compositionally biased region" description="Basic and acidic residues" evidence="7">
    <location>
        <begin position="148"/>
        <end position="159"/>
    </location>
</feature>
<dbReference type="InterPro" id="IPR011009">
    <property type="entry name" value="Kinase-like_dom_sf"/>
</dbReference>
<organism evidence="9 10">
    <name type="scientific">Acrodontium crateriforme</name>
    <dbReference type="NCBI Taxonomy" id="150365"/>
    <lineage>
        <taxon>Eukaryota</taxon>
        <taxon>Fungi</taxon>
        <taxon>Dikarya</taxon>
        <taxon>Ascomycota</taxon>
        <taxon>Pezizomycotina</taxon>
        <taxon>Dothideomycetes</taxon>
        <taxon>Dothideomycetidae</taxon>
        <taxon>Mycosphaerellales</taxon>
        <taxon>Teratosphaeriaceae</taxon>
        <taxon>Acrodontium</taxon>
    </lineage>
</organism>
<dbReference type="Proteomes" id="UP001303373">
    <property type="component" value="Chromosome 10"/>
</dbReference>
<reference evidence="9 10" key="1">
    <citation type="submission" date="2023-11" db="EMBL/GenBank/DDBJ databases">
        <title>An acidophilic fungus is an integral part of prey digestion in a carnivorous sundew plant.</title>
        <authorList>
            <person name="Tsai I.J."/>
        </authorList>
    </citation>
    <scope>NUCLEOTIDE SEQUENCE [LARGE SCALE GENOMIC DNA]</scope>
    <source>
        <strain evidence="9">169a</strain>
    </source>
</reference>
<dbReference type="InterPro" id="IPR000719">
    <property type="entry name" value="Prot_kinase_dom"/>
</dbReference>
<dbReference type="SUPFAM" id="SSF56112">
    <property type="entry name" value="Protein kinase-like (PK-like)"/>
    <property type="match status" value="1"/>
</dbReference>
<dbReference type="InterPro" id="IPR051175">
    <property type="entry name" value="CLK_kinases"/>
</dbReference>
<keyword evidence="1" id="KW-0723">Serine/threonine-protein kinase</keyword>
<feature type="compositionally biased region" description="Basic and acidic residues" evidence="7">
    <location>
        <begin position="278"/>
        <end position="293"/>
    </location>
</feature>
<dbReference type="CDD" id="cd14134">
    <property type="entry name" value="PKc_CLK"/>
    <property type="match status" value="1"/>
</dbReference>
<evidence type="ECO:0000256" key="5">
    <source>
        <dbReference type="ARBA" id="ARBA00022840"/>
    </source>
</evidence>
<evidence type="ECO:0000256" key="1">
    <source>
        <dbReference type="ARBA" id="ARBA00022527"/>
    </source>
</evidence>
<dbReference type="GO" id="GO:0005634">
    <property type="term" value="C:nucleus"/>
    <property type="evidence" value="ECO:0007669"/>
    <property type="project" value="TreeGrafter"/>
</dbReference>
<dbReference type="Pfam" id="PF00069">
    <property type="entry name" value="Pkinase"/>
    <property type="match status" value="1"/>
</dbReference>
<evidence type="ECO:0000256" key="2">
    <source>
        <dbReference type="ARBA" id="ARBA00022679"/>
    </source>
</evidence>
<gene>
    <name evidence="9" type="ORF">R9X50_00631800</name>
</gene>